<sequence length="79" mass="9256">MKEKLAVVYLYFRCVGFSLKLSSSVKLMIASSYKLSRKGLNFKFTSERKCFLGYKFEIILRIRRSSQEFTVESLNTLII</sequence>
<evidence type="ECO:0000313" key="2">
    <source>
        <dbReference type="Proteomes" id="UP000276133"/>
    </source>
</evidence>
<dbReference type="AlphaFoldDB" id="A0A3M7RZ33"/>
<protein>
    <submittedName>
        <fullName evidence="1">Uncharacterized protein</fullName>
    </submittedName>
</protein>
<gene>
    <name evidence="1" type="ORF">BpHYR1_039083</name>
</gene>
<dbReference type="EMBL" id="REGN01002328">
    <property type="protein sequence ID" value="RNA28833.1"/>
    <property type="molecule type" value="Genomic_DNA"/>
</dbReference>
<name>A0A3M7RZ33_BRAPC</name>
<organism evidence="1 2">
    <name type="scientific">Brachionus plicatilis</name>
    <name type="common">Marine rotifer</name>
    <name type="synonym">Brachionus muelleri</name>
    <dbReference type="NCBI Taxonomy" id="10195"/>
    <lineage>
        <taxon>Eukaryota</taxon>
        <taxon>Metazoa</taxon>
        <taxon>Spiralia</taxon>
        <taxon>Gnathifera</taxon>
        <taxon>Rotifera</taxon>
        <taxon>Eurotatoria</taxon>
        <taxon>Monogononta</taxon>
        <taxon>Pseudotrocha</taxon>
        <taxon>Ploima</taxon>
        <taxon>Brachionidae</taxon>
        <taxon>Brachionus</taxon>
    </lineage>
</organism>
<comment type="caution">
    <text evidence="1">The sequence shown here is derived from an EMBL/GenBank/DDBJ whole genome shotgun (WGS) entry which is preliminary data.</text>
</comment>
<dbReference type="Proteomes" id="UP000276133">
    <property type="component" value="Unassembled WGS sequence"/>
</dbReference>
<reference evidence="1 2" key="1">
    <citation type="journal article" date="2018" name="Sci. Rep.">
        <title>Genomic signatures of local adaptation to the degree of environmental predictability in rotifers.</title>
        <authorList>
            <person name="Franch-Gras L."/>
            <person name="Hahn C."/>
            <person name="Garcia-Roger E.M."/>
            <person name="Carmona M.J."/>
            <person name="Serra M."/>
            <person name="Gomez A."/>
        </authorList>
    </citation>
    <scope>NUCLEOTIDE SEQUENCE [LARGE SCALE GENOMIC DNA]</scope>
    <source>
        <strain evidence="1">HYR1</strain>
    </source>
</reference>
<accession>A0A3M7RZ33</accession>
<evidence type="ECO:0000313" key="1">
    <source>
        <dbReference type="EMBL" id="RNA28833.1"/>
    </source>
</evidence>
<keyword evidence="2" id="KW-1185">Reference proteome</keyword>
<proteinExistence type="predicted"/>